<dbReference type="GO" id="GO:0009279">
    <property type="term" value="C:cell outer membrane"/>
    <property type="evidence" value="ECO:0007669"/>
    <property type="project" value="UniProtKB-SubCell"/>
</dbReference>
<keyword evidence="10" id="KW-1185">Reference proteome</keyword>
<organism evidence="9 10">
    <name type="scientific">Niastella populi</name>
    <dbReference type="NCBI Taxonomy" id="550983"/>
    <lineage>
        <taxon>Bacteria</taxon>
        <taxon>Pseudomonadati</taxon>
        <taxon>Bacteroidota</taxon>
        <taxon>Chitinophagia</taxon>
        <taxon>Chitinophagales</taxon>
        <taxon>Chitinophagaceae</taxon>
        <taxon>Niastella</taxon>
    </lineage>
</organism>
<dbReference type="NCBIfam" id="TIGR04056">
    <property type="entry name" value="OMP_RagA_SusC"/>
    <property type="match status" value="1"/>
</dbReference>
<comment type="subcellular location">
    <subcellularLocation>
        <location evidence="1 7">Cell outer membrane</location>
        <topology evidence="1 7">Multi-pass membrane protein</topology>
    </subcellularLocation>
</comment>
<sequence length="997" mass="109991">MNVIDIKGRVVDENGKPVPGVTVAVKGTNKQTITNEKGEFTLAGVEATATLTFSSINMEPFSLNVSGQSEIIAKLKTKTSELDEVQIIAYGQTTKRFQTGNVSTVKAADIEKQPVQNPLLALQGRVPGLVVTQNSGVPGGGVTVRIQGRNSIRSGNDPLYIIDGVPYPSQLPTTGNDGVFGTSSNDGNGNPINGYGNPLNYINVSDIESIEVLKDADATAIYGSRAANGVILITTKKGKIGQMKLDVNLQKGWGKVANKWDMLNSRQYLDMRYEALKNDNIDLSAQSNTDANYYDLLAWDTTRYTDWQKTLIGKTSDYLNLSGSVSGGTNTMQYLISGNYHKETTVFPGDFNDQKGALHFNINGASPNEKFRLQFTGSYMVDNNHLLITDLTRAAVQTEPVAPDLYNADGSLNWAPNALGNSTWANPLVETLRKYKNVTTSIVGNTILSYQLFQGLDIRGSLGYTRLLTTDFQALPLNYTSPENRATGLRGAVYGDRDLNSWIFEPQIVYKKSISRGKLDLVTGGTIQENNSEAGSVVGIGFNSDEVLENKTSATQLFPGGQYIVKYKYSALFGRFTFNWADKYIINSTWRRDGTSRFGTSSQFHNFGSIGGAWIFTEESWIKKQKAFSFGKLRVSYGTTGSDQIEDYSFLSLYNFWSAPGLPYQNSIGTYPNGIPNPYLEWEETKKLQTGVDLGFWSDRVIVNITHSRNRSSNQLLPFALPSTAGYTYLNRNFPATVQNTTWEFYASSSNLKTKTLEWATTVNLTIPKNKLVAFPDIETSSYSTGFGGVIIDQPIGIIKTLHSLGVDPSTGKFHYADKKGNSTSSPLFPDDYTVLMKTLPRFYGGIQNSISYKGLELDFLFQFVKQLGTNYSFNSLARLPGQFSAGTSNQPVTVMDRWQKPGDLAQVGYFTTGYNGYMTSDESYVDASYVRLKNVSLSYELPAKWLQAVKMKTCKVSLQGQNVYTLTKWKGLDPETQSIYSLPPLRVLTFGLKVGL</sequence>
<comment type="caution">
    <text evidence="9">The sequence shown here is derived from an EMBL/GenBank/DDBJ whole genome shotgun (WGS) entry which is preliminary data.</text>
</comment>
<evidence type="ECO:0000313" key="9">
    <source>
        <dbReference type="EMBL" id="OQP47884.1"/>
    </source>
</evidence>
<dbReference type="STRING" id="550983.A4R26_31690"/>
<proteinExistence type="inferred from homology"/>
<dbReference type="InterPro" id="IPR037066">
    <property type="entry name" value="Plug_dom_sf"/>
</dbReference>
<evidence type="ECO:0000256" key="4">
    <source>
        <dbReference type="ARBA" id="ARBA00022692"/>
    </source>
</evidence>
<dbReference type="EMBL" id="LWBP01000238">
    <property type="protein sequence ID" value="OQP47884.1"/>
    <property type="molecule type" value="Genomic_DNA"/>
</dbReference>
<keyword evidence="6 7" id="KW-0998">Cell outer membrane</keyword>
<evidence type="ECO:0000256" key="1">
    <source>
        <dbReference type="ARBA" id="ARBA00004571"/>
    </source>
</evidence>
<keyword evidence="4 7" id="KW-0812">Transmembrane</keyword>
<feature type="domain" description="TonB-dependent receptor plug" evidence="8">
    <location>
        <begin position="95"/>
        <end position="230"/>
    </location>
</feature>
<accession>A0A1V9EPM1</accession>
<dbReference type="Gene3D" id="2.60.40.1120">
    <property type="entry name" value="Carboxypeptidase-like, regulatory domain"/>
    <property type="match status" value="1"/>
</dbReference>
<evidence type="ECO:0000259" key="8">
    <source>
        <dbReference type="Pfam" id="PF07715"/>
    </source>
</evidence>
<dbReference type="Pfam" id="PF07715">
    <property type="entry name" value="Plug"/>
    <property type="match status" value="1"/>
</dbReference>
<dbReference type="Gene3D" id="2.40.170.20">
    <property type="entry name" value="TonB-dependent receptor, beta-barrel domain"/>
    <property type="match status" value="1"/>
</dbReference>
<name>A0A1V9EPM1_9BACT</name>
<evidence type="ECO:0000256" key="5">
    <source>
        <dbReference type="ARBA" id="ARBA00023136"/>
    </source>
</evidence>
<comment type="similarity">
    <text evidence="7">Belongs to the TonB-dependent receptor family.</text>
</comment>
<gene>
    <name evidence="9" type="ORF">A4R26_31690</name>
</gene>
<dbReference type="InterPro" id="IPR039426">
    <property type="entry name" value="TonB-dep_rcpt-like"/>
</dbReference>
<keyword evidence="2 7" id="KW-0813">Transport</keyword>
<reference evidence="10" key="1">
    <citation type="submission" date="2016-04" db="EMBL/GenBank/DDBJ databases">
        <authorList>
            <person name="Chen L."/>
            <person name="Zhuang W."/>
            <person name="Wang G."/>
        </authorList>
    </citation>
    <scope>NUCLEOTIDE SEQUENCE [LARGE SCALE GENOMIC DNA]</scope>
    <source>
        <strain evidence="10">208</strain>
    </source>
</reference>
<evidence type="ECO:0000256" key="2">
    <source>
        <dbReference type="ARBA" id="ARBA00022448"/>
    </source>
</evidence>
<dbReference type="PROSITE" id="PS52016">
    <property type="entry name" value="TONB_DEPENDENT_REC_3"/>
    <property type="match status" value="1"/>
</dbReference>
<evidence type="ECO:0000313" key="10">
    <source>
        <dbReference type="Proteomes" id="UP000192276"/>
    </source>
</evidence>
<keyword evidence="5 7" id="KW-0472">Membrane</keyword>
<dbReference type="SUPFAM" id="SSF49464">
    <property type="entry name" value="Carboxypeptidase regulatory domain-like"/>
    <property type="match status" value="1"/>
</dbReference>
<dbReference type="InterPro" id="IPR036942">
    <property type="entry name" value="Beta-barrel_TonB_sf"/>
</dbReference>
<dbReference type="AlphaFoldDB" id="A0A1V9EPM1"/>
<dbReference type="InterPro" id="IPR012910">
    <property type="entry name" value="Plug_dom"/>
</dbReference>
<dbReference type="Proteomes" id="UP000192276">
    <property type="component" value="Unassembled WGS sequence"/>
</dbReference>
<protein>
    <recommendedName>
        <fullName evidence="8">TonB-dependent receptor plug domain-containing protein</fullName>
    </recommendedName>
</protein>
<dbReference type="Gene3D" id="2.170.130.10">
    <property type="entry name" value="TonB-dependent receptor, plug domain"/>
    <property type="match status" value="1"/>
</dbReference>
<evidence type="ECO:0000256" key="3">
    <source>
        <dbReference type="ARBA" id="ARBA00022452"/>
    </source>
</evidence>
<dbReference type="InterPro" id="IPR008969">
    <property type="entry name" value="CarboxyPept-like_regulatory"/>
</dbReference>
<keyword evidence="3 7" id="KW-1134">Transmembrane beta strand</keyword>
<dbReference type="SUPFAM" id="SSF56935">
    <property type="entry name" value="Porins"/>
    <property type="match status" value="1"/>
</dbReference>
<evidence type="ECO:0000256" key="6">
    <source>
        <dbReference type="ARBA" id="ARBA00023237"/>
    </source>
</evidence>
<dbReference type="Pfam" id="PF13715">
    <property type="entry name" value="CarbopepD_reg_2"/>
    <property type="match status" value="1"/>
</dbReference>
<dbReference type="NCBIfam" id="TIGR04057">
    <property type="entry name" value="SusC_RagA_signa"/>
    <property type="match status" value="1"/>
</dbReference>
<dbReference type="InterPro" id="IPR023997">
    <property type="entry name" value="TonB-dep_OMP_SusC/RagA_CS"/>
</dbReference>
<evidence type="ECO:0000256" key="7">
    <source>
        <dbReference type="PROSITE-ProRule" id="PRU01360"/>
    </source>
</evidence>
<dbReference type="InterPro" id="IPR023996">
    <property type="entry name" value="TonB-dep_OMP_SusC/RagA"/>
</dbReference>